<dbReference type="SUPFAM" id="SSF49464">
    <property type="entry name" value="Carboxypeptidase regulatory domain-like"/>
    <property type="match status" value="1"/>
</dbReference>
<dbReference type="Pfam" id="PF13715">
    <property type="entry name" value="CarbopepD_reg_2"/>
    <property type="match status" value="1"/>
</dbReference>
<evidence type="ECO:0000313" key="2">
    <source>
        <dbReference type="EMBL" id="VBB46902.1"/>
    </source>
</evidence>
<dbReference type="InterPro" id="IPR008969">
    <property type="entry name" value="CarboxyPept-like_regulatory"/>
</dbReference>
<feature type="signal peptide" evidence="1">
    <location>
        <begin position="1"/>
        <end position="30"/>
    </location>
</feature>
<evidence type="ECO:0008006" key="3">
    <source>
        <dbReference type="Google" id="ProtNLM"/>
    </source>
</evidence>
<feature type="chain" id="PRO_5024921352" description="Carboxypeptidase-like regulatory domain-containing protein" evidence="1">
    <location>
        <begin position="31"/>
        <end position="433"/>
    </location>
</feature>
<reference evidence="2" key="1">
    <citation type="submission" date="2018-07" db="EMBL/GenBank/DDBJ databases">
        <authorList>
            <consortium name="Genoscope - CEA"/>
            <person name="William W."/>
        </authorList>
    </citation>
    <scope>NUCLEOTIDE SEQUENCE</scope>
    <source>
        <strain evidence="2">IK1</strain>
    </source>
</reference>
<dbReference type="Gene3D" id="2.60.40.1120">
    <property type="entry name" value="Carboxypeptidase-like, regulatory domain"/>
    <property type="match status" value="1"/>
</dbReference>
<dbReference type="EMBL" id="UPXZ01000036">
    <property type="protein sequence ID" value="VBB46902.1"/>
    <property type="molecule type" value="Genomic_DNA"/>
</dbReference>
<dbReference type="AlphaFoldDB" id="A0A653AFS1"/>
<proteinExistence type="predicted"/>
<organism evidence="2">
    <name type="scientific">uncultured Paludibacter sp</name>
    <dbReference type="NCBI Taxonomy" id="497635"/>
    <lineage>
        <taxon>Bacteria</taxon>
        <taxon>Pseudomonadati</taxon>
        <taxon>Bacteroidota</taxon>
        <taxon>Bacteroidia</taxon>
        <taxon>Bacteroidales</taxon>
        <taxon>Paludibacteraceae</taxon>
        <taxon>Paludibacter</taxon>
        <taxon>environmental samples</taxon>
    </lineage>
</organism>
<accession>A0A653AFS1</accession>
<keyword evidence="1" id="KW-0732">Signal</keyword>
<evidence type="ECO:0000256" key="1">
    <source>
        <dbReference type="SAM" id="SignalP"/>
    </source>
</evidence>
<protein>
    <recommendedName>
        <fullName evidence="3">Carboxypeptidase-like regulatory domain-containing protein</fullName>
    </recommendedName>
</protein>
<gene>
    <name evidence="2" type="ORF">TRIP_D410165</name>
</gene>
<name>A0A653AFS1_9BACT</name>
<sequence>MFAIKQNQKESIKKYFVLLCLLFAVTNMMAANNVLLQKADSAYNSYSGVVIDKKNGEKLPFAHISVVSTNISTVTNSEGEFLLKIPVSLIDGSIEINFIGYETLRVPINSLKEQKNKIGLTQLGFTLPEIDVLPNDALELVKRMLDERSKNYSGEDMLMNAFYREIIRKKNTPISISEAIVDIYKQSYNNYQQDKVSLFRSRKSTDYNKLDTVVFKLMGGPFNTLFIDVIKYPEYFLTWDNLNDYTFEYEGNERIDERLIYVVGFKQNAAIKDPLLYGKLYIDAQTYALAKADFDVNLQQPEVAAMLFIRKKPFNARVFATKAHYLIDYKLTDGKWRYSYSRVDLGLKIDWKKKFFNTYYNSSIEMAATNWKEKVDKSTFKNKTLIRPNVVLFDAISGFSDSDFWGEKNIIEPEKSIENAINKIQKQLKKSSK</sequence>